<keyword evidence="2" id="KW-1185">Reference proteome</keyword>
<name>A0ACC0WIG9_9STRA</name>
<gene>
    <name evidence="1" type="ORF">PsorP6_012930</name>
</gene>
<evidence type="ECO:0000313" key="2">
    <source>
        <dbReference type="Proteomes" id="UP001163321"/>
    </source>
</evidence>
<sequence length="171" mass="19905">MCFSLLREFSRQDLPIPEGLYRSLVALGIDVGVLERTLHVAYNMECDGWRLSSQLLHDLMMHSRRCPQWEQRQMMRVYVRMKFRDEINTQDPDRIRALLANGKEEVERMNYYHSVYKAKRKAERAAPIGGSVHGKHTDKFQGLNCLQCDAAYPLEHANFCANCGTKRLLTK</sequence>
<evidence type="ECO:0000313" key="1">
    <source>
        <dbReference type="EMBL" id="KAI9917511.1"/>
    </source>
</evidence>
<proteinExistence type="predicted"/>
<organism evidence="1 2">
    <name type="scientific">Peronosclerospora sorghi</name>
    <dbReference type="NCBI Taxonomy" id="230839"/>
    <lineage>
        <taxon>Eukaryota</taxon>
        <taxon>Sar</taxon>
        <taxon>Stramenopiles</taxon>
        <taxon>Oomycota</taxon>
        <taxon>Peronosporomycetes</taxon>
        <taxon>Peronosporales</taxon>
        <taxon>Peronosporaceae</taxon>
        <taxon>Peronosclerospora</taxon>
    </lineage>
</organism>
<dbReference type="EMBL" id="CM047592">
    <property type="protein sequence ID" value="KAI9917511.1"/>
    <property type="molecule type" value="Genomic_DNA"/>
</dbReference>
<dbReference type="Proteomes" id="UP001163321">
    <property type="component" value="Chromosome 13"/>
</dbReference>
<accession>A0ACC0WIG9</accession>
<protein>
    <submittedName>
        <fullName evidence="1">Uncharacterized protein</fullName>
    </submittedName>
</protein>
<reference evidence="1 2" key="1">
    <citation type="journal article" date="2022" name="bioRxiv">
        <title>The genome of the oomycete Peronosclerospora sorghi, a cosmopolitan pathogen of maize and sorghum, is inflated with dispersed pseudogenes.</title>
        <authorList>
            <person name="Fletcher K."/>
            <person name="Martin F."/>
            <person name="Isakeit T."/>
            <person name="Cavanaugh K."/>
            <person name="Magill C."/>
            <person name="Michelmore R."/>
        </authorList>
    </citation>
    <scope>NUCLEOTIDE SEQUENCE [LARGE SCALE GENOMIC DNA]</scope>
    <source>
        <strain evidence="1">P6</strain>
    </source>
</reference>
<comment type="caution">
    <text evidence="1">The sequence shown here is derived from an EMBL/GenBank/DDBJ whole genome shotgun (WGS) entry which is preliminary data.</text>
</comment>